<dbReference type="GO" id="GO:0017000">
    <property type="term" value="P:antibiotic biosynthetic process"/>
    <property type="evidence" value="ECO:0007669"/>
    <property type="project" value="UniProtKB-KW"/>
</dbReference>
<dbReference type="Gene3D" id="3.60.130.10">
    <property type="entry name" value="Clavaminate synthase-like"/>
    <property type="match status" value="1"/>
</dbReference>
<sequence>MAALSQQPPSVPIDIFPDGLKTTGQHPPLYDHIRPFDTFPKHISGPTVWQPEDYSNSPEKWTHRFTPEEIEELSTASDEFLRAKIPMTGISKTNFPLPNLANRLHELRADLLDGKGFILFKGFPVQKWGNHKSAIAYMGLGTYLGYFVSQNSRGHVLGHVKDLGEDPTQIDSVRIYRTNARQFFHADDSDIVGLLCIHRAMEGGESDLVSSHHVYNTLAAERPDVLKTLTEPIWYFDRKGETSKGEDEYIRTSVIYLERGDNPRVYTKWDPYYVRSLTRFSDAGIIPPLSPAQTEALQVLEATCNRLKLHMVLEVGDIQFLANSHVLHARTEYKDHAPPTPRRHLMRLWLATPEHEGGWRLPFWDSNEKKRGGIQVDDQAPVAPLDAE</sequence>
<dbReference type="InterPro" id="IPR003819">
    <property type="entry name" value="TauD/TfdA-like"/>
</dbReference>
<dbReference type="VEuPathDB" id="FungiDB:BO71DRAFT_383439"/>
<evidence type="ECO:0000256" key="2">
    <source>
        <dbReference type="ARBA" id="ARBA00023194"/>
    </source>
</evidence>
<proteinExistence type="predicted"/>
<name>A0A319D5M9_9EURO</name>
<protein>
    <submittedName>
        <fullName evidence="4">Clavaminate synthase-like protein</fullName>
    </submittedName>
</protein>
<feature type="domain" description="TauD/TfdA-like" evidence="3">
    <location>
        <begin position="86"/>
        <end position="349"/>
    </location>
</feature>
<dbReference type="PANTHER" id="PTHR10696">
    <property type="entry name" value="GAMMA-BUTYROBETAINE HYDROXYLASE-RELATED"/>
    <property type="match status" value="1"/>
</dbReference>
<dbReference type="STRING" id="1448320.A0A319D5M9"/>
<dbReference type="OrthoDB" id="272271at2759"/>
<dbReference type="EMBL" id="KZ825915">
    <property type="protein sequence ID" value="PYH92509.1"/>
    <property type="molecule type" value="Genomic_DNA"/>
</dbReference>
<dbReference type="AlphaFoldDB" id="A0A319D5M9"/>
<dbReference type="GO" id="GO:0016491">
    <property type="term" value="F:oxidoreductase activity"/>
    <property type="evidence" value="ECO:0007669"/>
    <property type="project" value="UniProtKB-KW"/>
</dbReference>
<evidence type="ECO:0000313" key="5">
    <source>
        <dbReference type="Proteomes" id="UP000247810"/>
    </source>
</evidence>
<dbReference type="FunFam" id="3.60.130.10:FF:000009">
    <property type="entry name" value="Putative Taurine catabolism dioxygenase TauD"/>
    <property type="match status" value="1"/>
</dbReference>
<reference evidence="4 5" key="1">
    <citation type="submission" date="2018-02" db="EMBL/GenBank/DDBJ databases">
        <title>The genomes of Aspergillus section Nigri reveals drivers in fungal speciation.</title>
        <authorList>
            <consortium name="DOE Joint Genome Institute"/>
            <person name="Vesth T.C."/>
            <person name="Nybo J."/>
            <person name="Theobald S."/>
            <person name="Brandl J."/>
            <person name="Frisvad J.C."/>
            <person name="Nielsen K.F."/>
            <person name="Lyhne E.K."/>
            <person name="Kogle M.E."/>
            <person name="Kuo A."/>
            <person name="Riley R."/>
            <person name="Clum A."/>
            <person name="Nolan M."/>
            <person name="Lipzen A."/>
            <person name="Salamov A."/>
            <person name="Henrissat B."/>
            <person name="Wiebenga A."/>
            <person name="De vries R.P."/>
            <person name="Grigoriev I.V."/>
            <person name="Mortensen U.H."/>
            <person name="Andersen M.R."/>
            <person name="Baker S.E."/>
        </authorList>
    </citation>
    <scope>NUCLEOTIDE SEQUENCE [LARGE SCALE GENOMIC DNA]</scope>
    <source>
        <strain evidence="4 5">CBS 707.79</strain>
    </source>
</reference>
<dbReference type="Pfam" id="PF02668">
    <property type="entry name" value="TauD"/>
    <property type="match status" value="1"/>
</dbReference>
<dbReference type="InterPro" id="IPR042098">
    <property type="entry name" value="TauD-like_sf"/>
</dbReference>
<evidence type="ECO:0000259" key="3">
    <source>
        <dbReference type="Pfam" id="PF02668"/>
    </source>
</evidence>
<dbReference type="SUPFAM" id="SSF51197">
    <property type="entry name" value="Clavaminate synthase-like"/>
    <property type="match status" value="1"/>
</dbReference>
<evidence type="ECO:0000313" key="4">
    <source>
        <dbReference type="EMBL" id="PYH92509.1"/>
    </source>
</evidence>
<dbReference type="Proteomes" id="UP000247810">
    <property type="component" value="Unassembled WGS sequence"/>
</dbReference>
<keyword evidence="2" id="KW-0045">Antibiotic biosynthesis</keyword>
<gene>
    <name evidence="4" type="ORF">BO71DRAFT_383439</name>
</gene>
<dbReference type="InterPro" id="IPR050411">
    <property type="entry name" value="AlphaKG_dependent_hydroxylases"/>
</dbReference>
<evidence type="ECO:0000256" key="1">
    <source>
        <dbReference type="ARBA" id="ARBA00023002"/>
    </source>
</evidence>
<keyword evidence="1" id="KW-0560">Oxidoreductase</keyword>
<dbReference type="PANTHER" id="PTHR10696:SF56">
    <property type="entry name" value="TAUD_TFDA-LIKE DOMAIN-CONTAINING PROTEIN"/>
    <property type="match status" value="1"/>
</dbReference>
<keyword evidence="5" id="KW-1185">Reference proteome</keyword>
<organism evidence="4 5">
    <name type="scientific">Aspergillus ellipticus CBS 707.79</name>
    <dbReference type="NCBI Taxonomy" id="1448320"/>
    <lineage>
        <taxon>Eukaryota</taxon>
        <taxon>Fungi</taxon>
        <taxon>Dikarya</taxon>
        <taxon>Ascomycota</taxon>
        <taxon>Pezizomycotina</taxon>
        <taxon>Eurotiomycetes</taxon>
        <taxon>Eurotiomycetidae</taxon>
        <taxon>Eurotiales</taxon>
        <taxon>Aspergillaceae</taxon>
        <taxon>Aspergillus</taxon>
        <taxon>Aspergillus subgen. Circumdati</taxon>
    </lineage>
</organism>
<accession>A0A319D5M9</accession>